<comment type="caution">
    <text evidence="5">The sequence shown here is derived from an EMBL/GenBank/DDBJ whole genome shotgun (WGS) entry which is preliminary data.</text>
</comment>
<reference evidence="5 6" key="1">
    <citation type="submission" date="2019-05" db="EMBL/GenBank/DDBJ databases">
        <title>Erythrobacter marisflavi sp. nov., isolated from isolated from water of an estuary environment.</title>
        <authorList>
            <person name="Yoon J.-H."/>
        </authorList>
    </citation>
    <scope>NUCLEOTIDE SEQUENCE [LARGE SCALE GENOMIC DNA]</scope>
    <source>
        <strain evidence="5 6">KEM-5</strain>
    </source>
</reference>
<dbReference type="PANTHER" id="PTHR33991:SF1">
    <property type="entry name" value="DNA REPAIR PROTEIN RECO"/>
    <property type="match status" value="1"/>
</dbReference>
<dbReference type="Gene3D" id="2.40.50.140">
    <property type="entry name" value="Nucleic acid-binding proteins"/>
    <property type="match status" value="1"/>
</dbReference>
<keyword evidence="3" id="KW-0234">DNA repair</keyword>
<dbReference type="PANTHER" id="PTHR33991">
    <property type="entry name" value="DNA REPAIR PROTEIN RECO"/>
    <property type="match status" value="1"/>
</dbReference>
<dbReference type="RefSeq" id="WP_138615909.1">
    <property type="nucleotide sequence ID" value="NZ_VCAO01000001.1"/>
</dbReference>
<gene>
    <name evidence="5" type="ORF">FEV51_03515</name>
</gene>
<evidence type="ECO:0000313" key="6">
    <source>
        <dbReference type="Proteomes" id="UP000309668"/>
    </source>
</evidence>
<dbReference type="GO" id="GO:0043590">
    <property type="term" value="C:bacterial nucleoid"/>
    <property type="evidence" value="ECO:0007669"/>
    <property type="project" value="TreeGrafter"/>
</dbReference>
<dbReference type="EMBL" id="VCAO01000001">
    <property type="protein sequence ID" value="TMM50260.1"/>
    <property type="molecule type" value="Genomic_DNA"/>
</dbReference>
<keyword evidence="2" id="KW-0233">DNA recombination</keyword>
<protein>
    <submittedName>
        <fullName evidence="5">DNA recombination protein RecO</fullName>
    </submittedName>
</protein>
<dbReference type="GO" id="GO:0006310">
    <property type="term" value="P:DNA recombination"/>
    <property type="evidence" value="ECO:0007669"/>
    <property type="project" value="UniProtKB-KW"/>
</dbReference>
<keyword evidence="1" id="KW-0227">DNA damage</keyword>
<dbReference type="InterPro" id="IPR003717">
    <property type="entry name" value="RecO"/>
</dbReference>
<dbReference type="Proteomes" id="UP000309668">
    <property type="component" value="Unassembled WGS sequence"/>
</dbReference>
<dbReference type="AlphaFoldDB" id="A0A5S3PF94"/>
<dbReference type="Pfam" id="PF02565">
    <property type="entry name" value="RecO_C"/>
    <property type="match status" value="1"/>
</dbReference>
<evidence type="ECO:0000313" key="5">
    <source>
        <dbReference type="EMBL" id="TMM50260.1"/>
    </source>
</evidence>
<dbReference type="OrthoDB" id="9804792at2"/>
<proteinExistence type="predicted"/>
<feature type="domain" description="DNA replication/recombination mediator RecO N-terminal" evidence="4">
    <location>
        <begin position="1"/>
        <end position="68"/>
    </location>
</feature>
<accession>A0A5S3PF94</accession>
<dbReference type="Pfam" id="PF11967">
    <property type="entry name" value="RecO_N"/>
    <property type="match status" value="1"/>
</dbReference>
<organism evidence="5 6">
    <name type="scientific">Qipengyuania marisflavi</name>
    <dbReference type="NCBI Taxonomy" id="2486356"/>
    <lineage>
        <taxon>Bacteria</taxon>
        <taxon>Pseudomonadati</taxon>
        <taxon>Pseudomonadota</taxon>
        <taxon>Alphaproteobacteria</taxon>
        <taxon>Sphingomonadales</taxon>
        <taxon>Erythrobacteraceae</taxon>
        <taxon>Qipengyuania</taxon>
    </lineage>
</organism>
<keyword evidence="6" id="KW-1185">Reference proteome</keyword>
<dbReference type="InterPro" id="IPR012340">
    <property type="entry name" value="NA-bd_OB-fold"/>
</dbReference>
<sequence>MQLRAPAILIAARAHGETAVIARLLTEEVGLIAAYIAGGRGRQLRPVVIPGNLVAADIRSKSENQLPYARLELTTSRGPWLSEPLASAAISWVCALTASTLPERNAYPSLYRALGGLLDAICAAPSARGWVEGLVGYEMLLLRELGYGGGPRPAIASLEQGLEILDRLESQIAAYLLADTRADVMAARTLLRERLARMV</sequence>
<evidence type="ECO:0000256" key="1">
    <source>
        <dbReference type="ARBA" id="ARBA00022763"/>
    </source>
</evidence>
<dbReference type="GO" id="GO:0006302">
    <property type="term" value="P:double-strand break repair"/>
    <property type="evidence" value="ECO:0007669"/>
    <property type="project" value="TreeGrafter"/>
</dbReference>
<dbReference type="InterPro" id="IPR022572">
    <property type="entry name" value="DNA_rep/recomb_RecO_N"/>
</dbReference>
<name>A0A5S3PF94_9SPHN</name>
<evidence type="ECO:0000256" key="2">
    <source>
        <dbReference type="ARBA" id="ARBA00023172"/>
    </source>
</evidence>
<evidence type="ECO:0000259" key="4">
    <source>
        <dbReference type="Pfam" id="PF11967"/>
    </source>
</evidence>
<evidence type="ECO:0000256" key="3">
    <source>
        <dbReference type="ARBA" id="ARBA00023204"/>
    </source>
</evidence>